<comment type="similarity">
    <text evidence="3">Belongs to the acetyltransferase family. RimJ subfamily.</text>
</comment>
<name>A0AA41X3S0_9BACI</name>
<dbReference type="Pfam" id="PF00583">
    <property type="entry name" value="Acetyltransf_1"/>
    <property type="match status" value="1"/>
</dbReference>
<dbReference type="PROSITE" id="PS51186">
    <property type="entry name" value="GNAT"/>
    <property type="match status" value="1"/>
</dbReference>
<accession>A0AA41X3S0</accession>
<evidence type="ECO:0000256" key="1">
    <source>
        <dbReference type="ARBA" id="ARBA00022679"/>
    </source>
</evidence>
<dbReference type="GO" id="GO:0016747">
    <property type="term" value="F:acyltransferase activity, transferring groups other than amino-acyl groups"/>
    <property type="evidence" value="ECO:0007669"/>
    <property type="project" value="InterPro"/>
</dbReference>
<dbReference type="Gene3D" id="3.40.630.30">
    <property type="match status" value="1"/>
</dbReference>
<keyword evidence="2 5" id="KW-0012">Acyltransferase</keyword>
<dbReference type="EC" id="2.3.1.-" evidence="5"/>
<dbReference type="InterPro" id="IPR000182">
    <property type="entry name" value="GNAT_dom"/>
</dbReference>
<dbReference type="InterPro" id="IPR051531">
    <property type="entry name" value="N-acetyltransferase"/>
</dbReference>
<evidence type="ECO:0000256" key="3">
    <source>
        <dbReference type="ARBA" id="ARBA00038502"/>
    </source>
</evidence>
<reference evidence="5" key="1">
    <citation type="submission" date="2022-07" db="EMBL/GenBank/DDBJ databases">
        <authorList>
            <person name="Li W.-J."/>
            <person name="Deng Q.-Q."/>
        </authorList>
    </citation>
    <scope>NUCLEOTIDE SEQUENCE</scope>
    <source>
        <strain evidence="5">SYSU M60031</strain>
    </source>
</reference>
<dbReference type="Proteomes" id="UP001156102">
    <property type="component" value="Unassembled WGS sequence"/>
</dbReference>
<dbReference type="SUPFAM" id="SSF55729">
    <property type="entry name" value="Acyl-CoA N-acyltransferases (Nat)"/>
    <property type="match status" value="1"/>
</dbReference>
<gene>
    <name evidence="5" type="ORF">NK662_06545</name>
</gene>
<evidence type="ECO:0000256" key="2">
    <source>
        <dbReference type="ARBA" id="ARBA00023315"/>
    </source>
</evidence>
<keyword evidence="1 5" id="KW-0808">Transferase</keyword>
<protein>
    <submittedName>
        <fullName evidence="5">GNAT family N-acetyltransferase</fullName>
        <ecNumber evidence="5">2.3.1.-</ecNumber>
    </submittedName>
</protein>
<dbReference type="CDD" id="cd04301">
    <property type="entry name" value="NAT_SF"/>
    <property type="match status" value="1"/>
</dbReference>
<evidence type="ECO:0000313" key="6">
    <source>
        <dbReference type="Proteomes" id="UP001156102"/>
    </source>
</evidence>
<dbReference type="PANTHER" id="PTHR43792">
    <property type="entry name" value="GNAT FAMILY, PUTATIVE (AFU_ORTHOLOGUE AFUA_3G00765)-RELATED-RELATED"/>
    <property type="match status" value="1"/>
</dbReference>
<keyword evidence="6" id="KW-1185">Reference proteome</keyword>
<evidence type="ECO:0000313" key="5">
    <source>
        <dbReference type="EMBL" id="MCP8968197.1"/>
    </source>
</evidence>
<feature type="domain" description="N-acetyltransferase" evidence="4">
    <location>
        <begin position="3"/>
        <end position="162"/>
    </location>
</feature>
<proteinExistence type="inferred from homology"/>
<dbReference type="RefSeq" id="WP_254758115.1">
    <property type="nucleotide sequence ID" value="NZ_JANCLT010000003.1"/>
</dbReference>
<dbReference type="EMBL" id="JANCLT010000003">
    <property type="protein sequence ID" value="MCP8968197.1"/>
    <property type="molecule type" value="Genomic_DNA"/>
</dbReference>
<dbReference type="PANTHER" id="PTHR43792:SF8">
    <property type="entry name" value="[RIBOSOMAL PROTEIN US5]-ALANINE N-ACETYLTRANSFERASE"/>
    <property type="match status" value="1"/>
</dbReference>
<organism evidence="5 6">
    <name type="scientific">Ectobacillus ponti</name>
    <dbReference type="NCBI Taxonomy" id="2961894"/>
    <lineage>
        <taxon>Bacteria</taxon>
        <taxon>Bacillati</taxon>
        <taxon>Bacillota</taxon>
        <taxon>Bacilli</taxon>
        <taxon>Bacillales</taxon>
        <taxon>Bacillaceae</taxon>
        <taxon>Ectobacillus</taxon>
    </lineage>
</organism>
<sequence length="168" mass="18673">MTVAIRPVEIRDAAALHRIYIQEDVLPYMVFLPSMRPEAVENRLRNLGPQEYEFVAELDGKVAGFIGMSQGQGRRSHRGDLFIGVDSARHGSGIGSALLTKMLDLADNWLMLERIELGVLATNPKAKALYERFGFVEEGVRRGSLKADGSFVDEIMMARLRPGGLLTR</sequence>
<evidence type="ECO:0000259" key="4">
    <source>
        <dbReference type="PROSITE" id="PS51186"/>
    </source>
</evidence>
<dbReference type="InterPro" id="IPR016181">
    <property type="entry name" value="Acyl_CoA_acyltransferase"/>
</dbReference>
<comment type="caution">
    <text evidence="5">The sequence shown here is derived from an EMBL/GenBank/DDBJ whole genome shotgun (WGS) entry which is preliminary data.</text>
</comment>
<dbReference type="AlphaFoldDB" id="A0AA41X3S0"/>